<evidence type="ECO:0000313" key="2">
    <source>
        <dbReference type="Proteomes" id="UP000298030"/>
    </source>
</evidence>
<dbReference type="AlphaFoldDB" id="A0A4Y7U0M8"/>
<gene>
    <name evidence="1" type="ORF">FA13DRAFT_1724203</name>
</gene>
<reference evidence="1 2" key="1">
    <citation type="journal article" date="2019" name="Nat. Ecol. Evol.">
        <title>Megaphylogeny resolves global patterns of mushroom evolution.</title>
        <authorList>
            <person name="Varga T."/>
            <person name="Krizsan K."/>
            <person name="Foldi C."/>
            <person name="Dima B."/>
            <person name="Sanchez-Garcia M."/>
            <person name="Sanchez-Ramirez S."/>
            <person name="Szollosi G.J."/>
            <person name="Szarkandi J.G."/>
            <person name="Papp V."/>
            <person name="Albert L."/>
            <person name="Andreopoulos W."/>
            <person name="Angelini C."/>
            <person name="Antonin V."/>
            <person name="Barry K.W."/>
            <person name="Bougher N.L."/>
            <person name="Buchanan P."/>
            <person name="Buyck B."/>
            <person name="Bense V."/>
            <person name="Catcheside P."/>
            <person name="Chovatia M."/>
            <person name="Cooper J."/>
            <person name="Damon W."/>
            <person name="Desjardin D."/>
            <person name="Finy P."/>
            <person name="Geml J."/>
            <person name="Haridas S."/>
            <person name="Hughes K."/>
            <person name="Justo A."/>
            <person name="Karasinski D."/>
            <person name="Kautmanova I."/>
            <person name="Kiss B."/>
            <person name="Kocsube S."/>
            <person name="Kotiranta H."/>
            <person name="LaButti K.M."/>
            <person name="Lechner B.E."/>
            <person name="Liimatainen K."/>
            <person name="Lipzen A."/>
            <person name="Lukacs Z."/>
            <person name="Mihaltcheva S."/>
            <person name="Morgado L.N."/>
            <person name="Niskanen T."/>
            <person name="Noordeloos M.E."/>
            <person name="Ohm R.A."/>
            <person name="Ortiz-Santana B."/>
            <person name="Ovrebo C."/>
            <person name="Racz N."/>
            <person name="Riley R."/>
            <person name="Savchenko A."/>
            <person name="Shiryaev A."/>
            <person name="Soop K."/>
            <person name="Spirin V."/>
            <person name="Szebenyi C."/>
            <person name="Tomsovsky M."/>
            <person name="Tulloss R.E."/>
            <person name="Uehling J."/>
            <person name="Grigoriev I.V."/>
            <person name="Vagvolgyi C."/>
            <person name="Papp T."/>
            <person name="Martin F.M."/>
            <person name="Miettinen O."/>
            <person name="Hibbett D.S."/>
            <person name="Nagy L.G."/>
        </authorList>
    </citation>
    <scope>NUCLEOTIDE SEQUENCE [LARGE SCALE GENOMIC DNA]</scope>
    <source>
        <strain evidence="1 2">FP101781</strain>
    </source>
</reference>
<evidence type="ECO:0000313" key="1">
    <source>
        <dbReference type="EMBL" id="TEB39983.1"/>
    </source>
</evidence>
<proteinExistence type="predicted"/>
<accession>A0A4Y7U0M8</accession>
<keyword evidence="2" id="KW-1185">Reference proteome</keyword>
<name>A0A4Y7U0M8_COPMI</name>
<dbReference type="Proteomes" id="UP000298030">
    <property type="component" value="Unassembled WGS sequence"/>
</dbReference>
<sequence>MQSVSSTWRRHALFSLSVVFLLGFSAHVQISICAAGRNWLRRRRISVRATTFFTFRLLIENGEPLREKRDSHLDLKERDFLSQWPKAWSKNPNEGFGEIVAK</sequence>
<comment type="caution">
    <text evidence="1">The sequence shown here is derived from an EMBL/GenBank/DDBJ whole genome shotgun (WGS) entry which is preliminary data.</text>
</comment>
<protein>
    <submittedName>
        <fullName evidence="1">Uncharacterized protein</fullName>
    </submittedName>
</protein>
<dbReference type="EMBL" id="QPFP01000001">
    <property type="protein sequence ID" value="TEB39983.1"/>
    <property type="molecule type" value="Genomic_DNA"/>
</dbReference>
<organism evidence="1 2">
    <name type="scientific">Coprinellus micaceus</name>
    <name type="common">Glistening ink-cap mushroom</name>
    <name type="synonym">Coprinus micaceus</name>
    <dbReference type="NCBI Taxonomy" id="71717"/>
    <lineage>
        <taxon>Eukaryota</taxon>
        <taxon>Fungi</taxon>
        <taxon>Dikarya</taxon>
        <taxon>Basidiomycota</taxon>
        <taxon>Agaricomycotina</taxon>
        <taxon>Agaricomycetes</taxon>
        <taxon>Agaricomycetidae</taxon>
        <taxon>Agaricales</taxon>
        <taxon>Agaricineae</taxon>
        <taxon>Psathyrellaceae</taxon>
        <taxon>Coprinellus</taxon>
    </lineage>
</organism>